<keyword evidence="3 6" id="KW-0812">Transmembrane</keyword>
<evidence type="ECO:0000313" key="7">
    <source>
        <dbReference type="EMBL" id="MCI0183088.1"/>
    </source>
</evidence>
<protein>
    <submittedName>
        <fullName evidence="7">Divalent metal cation transporter MntH</fullName>
    </submittedName>
</protein>
<feature type="transmembrane region" description="Helical" evidence="6">
    <location>
        <begin position="66"/>
        <end position="88"/>
    </location>
</feature>
<evidence type="ECO:0000256" key="2">
    <source>
        <dbReference type="ARBA" id="ARBA00022448"/>
    </source>
</evidence>
<feature type="transmembrane region" description="Helical" evidence="6">
    <location>
        <begin position="179"/>
        <end position="199"/>
    </location>
</feature>
<keyword evidence="2" id="KW-0813">Transport</keyword>
<feature type="transmembrane region" description="Helical" evidence="6">
    <location>
        <begin position="117"/>
        <end position="139"/>
    </location>
</feature>
<dbReference type="GO" id="GO:0034755">
    <property type="term" value="P:iron ion transmembrane transport"/>
    <property type="evidence" value="ECO:0007669"/>
    <property type="project" value="TreeGrafter"/>
</dbReference>
<name>A0A9X1VAB9_9BACL</name>
<feature type="transmembrane region" description="Helical" evidence="6">
    <location>
        <begin position="151"/>
        <end position="172"/>
    </location>
</feature>
<sequence>MTQPKSIPITPSTAENHATSSKFHDILAKERTGWRRFSWIIWALIGPGLLAMIGDNDAGGVVEYAVTGIQFGIGLFIPLILCLAPLTFTIQEMTMRLSAVTQTGYTKLVFRHFGRFFGYYSIGTLMIENLLTLMTEFIGMTAGLMMFGLPLWISDLMSLILVVSLAIFTGYWTKERLALFVGALNGVFLIIALLTHPSMSAIGHAFIAWTIPKGMGNLLIWFIVATVGNAIAPWMIFFQGSAAIDKGITSKELKLGRIDTLLGSVLQVIIAVAILLCGASLYGHIHNASALGPAAIIQALTPTSGRAASILFGFGLFNAGFLAAITISLSSSWTVADAFGFARSLNDRISTAPKFYAVYIGSLVFAALAILIPGLPLNFIAVLSQAMGAMVMIPILIFLVVLTSSRKIMGEFANGPILRVWGFAIASILIGLTIALLTQVI</sequence>
<keyword evidence="8" id="KW-1185">Reference proteome</keyword>
<evidence type="ECO:0000256" key="5">
    <source>
        <dbReference type="ARBA" id="ARBA00023136"/>
    </source>
</evidence>
<evidence type="ECO:0000256" key="4">
    <source>
        <dbReference type="ARBA" id="ARBA00022989"/>
    </source>
</evidence>
<comment type="caution">
    <text evidence="7">The sequence shown here is derived from an EMBL/GenBank/DDBJ whole genome shotgun (WGS) entry which is preliminary data.</text>
</comment>
<reference evidence="7" key="1">
    <citation type="submission" date="2022-03" db="EMBL/GenBank/DDBJ databases">
        <title>Draft Genome Sequence of Firmicute Strain S0AB, a Heterotrophic Iron/Sulfur-Oxidizing Extreme Acidophile.</title>
        <authorList>
            <person name="Vergara E."/>
            <person name="Pakostova E."/>
            <person name="Johnson D.B."/>
            <person name="Holmes D.S."/>
        </authorList>
    </citation>
    <scope>NUCLEOTIDE SEQUENCE</scope>
    <source>
        <strain evidence="7">S0AB</strain>
    </source>
</reference>
<feature type="transmembrane region" description="Helical" evidence="6">
    <location>
        <begin position="261"/>
        <end position="282"/>
    </location>
</feature>
<dbReference type="Proteomes" id="UP001139263">
    <property type="component" value="Unassembled WGS sequence"/>
</dbReference>
<feature type="transmembrane region" description="Helical" evidence="6">
    <location>
        <begin position="417"/>
        <end position="437"/>
    </location>
</feature>
<keyword evidence="5 6" id="KW-0472">Membrane</keyword>
<keyword evidence="4 6" id="KW-1133">Transmembrane helix</keyword>
<dbReference type="EMBL" id="JALBUF010000003">
    <property type="protein sequence ID" value="MCI0183088.1"/>
    <property type="molecule type" value="Genomic_DNA"/>
</dbReference>
<comment type="subcellular location">
    <subcellularLocation>
        <location evidence="1">Membrane</location>
        <topology evidence="1">Multi-pass membrane protein</topology>
    </subcellularLocation>
</comment>
<dbReference type="PANTHER" id="PTHR11706:SF33">
    <property type="entry name" value="NATURAL RESISTANCE-ASSOCIATED MACROPHAGE PROTEIN 2"/>
    <property type="match status" value="1"/>
</dbReference>
<dbReference type="InterPro" id="IPR001046">
    <property type="entry name" value="NRAMP_fam"/>
</dbReference>
<feature type="transmembrane region" description="Helical" evidence="6">
    <location>
        <begin position="356"/>
        <end position="376"/>
    </location>
</feature>
<accession>A0A9X1VAB9</accession>
<evidence type="ECO:0000313" key="8">
    <source>
        <dbReference type="Proteomes" id="UP001139263"/>
    </source>
</evidence>
<proteinExistence type="predicted"/>
<dbReference type="GO" id="GO:0005384">
    <property type="term" value="F:manganese ion transmembrane transporter activity"/>
    <property type="evidence" value="ECO:0007669"/>
    <property type="project" value="TreeGrafter"/>
</dbReference>
<feature type="transmembrane region" description="Helical" evidence="6">
    <location>
        <begin position="382"/>
        <end position="405"/>
    </location>
</feature>
<dbReference type="PANTHER" id="PTHR11706">
    <property type="entry name" value="SOLUTE CARRIER PROTEIN FAMILY 11 MEMBER"/>
    <property type="match status" value="1"/>
</dbReference>
<evidence type="ECO:0000256" key="3">
    <source>
        <dbReference type="ARBA" id="ARBA00022692"/>
    </source>
</evidence>
<feature type="transmembrane region" description="Helical" evidence="6">
    <location>
        <begin position="310"/>
        <end position="335"/>
    </location>
</feature>
<evidence type="ECO:0000256" key="6">
    <source>
        <dbReference type="SAM" id="Phobius"/>
    </source>
</evidence>
<dbReference type="GO" id="GO:0015086">
    <property type="term" value="F:cadmium ion transmembrane transporter activity"/>
    <property type="evidence" value="ECO:0007669"/>
    <property type="project" value="TreeGrafter"/>
</dbReference>
<feature type="transmembrane region" description="Helical" evidence="6">
    <location>
        <begin position="37"/>
        <end position="54"/>
    </location>
</feature>
<gene>
    <name evidence="7" type="primary">mntH_4</name>
    <name evidence="7" type="ORF">MM817_01358</name>
</gene>
<dbReference type="Pfam" id="PF01566">
    <property type="entry name" value="Nramp"/>
    <property type="match status" value="1"/>
</dbReference>
<dbReference type="AlphaFoldDB" id="A0A9X1VAB9"/>
<evidence type="ECO:0000256" key="1">
    <source>
        <dbReference type="ARBA" id="ARBA00004141"/>
    </source>
</evidence>
<dbReference type="GO" id="GO:0005886">
    <property type="term" value="C:plasma membrane"/>
    <property type="evidence" value="ECO:0007669"/>
    <property type="project" value="TreeGrafter"/>
</dbReference>
<organism evidence="7 8">
    <name type="scientific">Sulfoacidibacillus ferrooxidans</name>
    <dbReference type="NCBI Taxonomy" id="2005001"/>
    <lineage>
        <taxon>Bacteria</taxon>
        <taxon>Bacillati</taxon>
        <taxon>Bacillota</taxon>
        <taxon>Bacilli</taxon>
        <taxon>Bacillales</taxon>
        <taxon>Alicyclobacillaceae</taxon>
        <taxon>Sulfoacidibacillus</taxon>
    </lineage>
</organism>
<dbReference type="RefSeq" id="WP_241712892.1">
    <property type="nucleotide sequence ID" value="NZ_JALBUF010000003.1"/>
</dbReference>
<feature type="transmembrane region" description="Helical" evidence="6">
    <location>
        <begin position="219"/>
        <end position="240"/>
    </location>
</feature>